<gene>
    <name evidence="5" type="ORF">NDR86_03815</name>
</gene>
<keyword evidence="2" id="KW-0378">Hydrolase</keyword>
<sequence>MKLEATPVVVFLKGIMRFSRLPFVSHSRPLPRFEEVDPNKIRIWKKLALAAAAATALCAALPYSVASAHGYVESRESRAVQCAKGLLPCGSIKYEPQSVEGPKGLKNCHANIPQFADLSDDSKPWKVHKVGQMVNFTWKYTARHRTQNWQYFIGDTKVGEFDGWNQMPDEKTTHHLHLSGFQGKQKMLAVWNIGDTANAFYQCIDLDIDRSHPDDPMNPNDPKPSDPKPTQKPDTPRPDNPKPSANPQPSNPKPDTPSASPTAWKVGASYKVGDVVTHEGKRWKCLQAHTAWASNWTPPATPALWQRA</sequence>
<dbReference type="InterPro" id="IPR014756">
    <property type="entry name" value="Ig_E-set"/>
</dbReference>
<evidence type="ECO:0000259" key="4">
    <source>
        <dbReference type="SMART" id="SM00495"/>
    </source>
</evidence>
<evidence type="ECO:0000313" key="5">
    <source>
        <dbReference type="EMBL" id="MCM6772600.1"/>
    </source>
</evidence>
<feature type="compositionally biased region" description="Basic and acidic residues" evidence="3">
    <location>
        <begin position="223"/>
        <end position="240"/>
    </location>
</feature>
<evidence type="ECO:0000313" key="6">
    <source>
        <dbReference type="Proteomes" id="UP001139157"/>
    </source>
</evidence>
<dbReference type="GO" id="GO:0004497">
    <property type="term" value="F:monooxygenase activity"/>
    <property type="evidence" value="ECO:0007669"/>
    <property type="project" value="UniProtKB-KW"/>
</dbReference>
<dbReference type="InterPro" id="IPR036573">
    <property type="entry name" value="CBM_sf_5/12"/>
</dbReference>
<keyword evidence="5" id="KW-0503">Monooxygenase</keyword>
<reference evidence="5" key="1">
    <citation type="submission" date="2022-06" db="EMBL/GenBank/DDBJ databases">
        <title>Novel species in genus nocardia.</title>
        <authorList>
            <person name="Li F."/>
        </authorList>
    </citation>
    <scope>NUCLEOTIDE SEQUENCE</scope>
    <source>
        <strain evidence="5">CDC141</strain>
    </source>
</reference>
<dbReference type="PANTHER" id="PTHR34823:SF1">
    <property type="entry name" value="CHITIN-BINDING TYPE-4 DOMAIN-CONTAINING PROTEIN"/>
    <property type="match status" value="1"/>
</dbReference>
<dbReference type="InterPro" id="IPR004302">
    <property type="entry name" value="Cellulose/chitin-bd_N"/>
</dbReference>
<accession>A0A9X2IW92</accession>
<evidence type="ECO:0000256" key="2">
    <source>
        <dbReference type="ARBA" id="ARBA00022801"/>
    </source>
</evidence>
<dbReference type="SUPFAM" id="SSF81296">
    <property type="entry name" value="E set domains"/>
    <property type="match status" value="1"/>
</dbReference>
<dbReference type="InterPro" id="IPR051024">
    <property type="entry name" value="GlcNAc_Chitin_IntDeg"/>
</dbReference>
<dbReference type="GO" id="GO:0030246">
    <property type="term" value="F:carbohydrate binding"/>
    <property type="evidence" value="ECO:0007669"/>
    <property type="project" value="InterPro"/>
</dbReference>
<dbReference type="EMBL" id="JAMRXG010000001">
    <property type="protein sequence ID" value="MCM6772600.1"/>
    <property type="molecule type" value="Genomic_DNA"/>
</dbReference>
<name>A0A9X2IW92_9NOCA</name>
<dbReference type="Pfam" id="PF02839">
    <property type="entry name" value="CBM_5_12"/>
    <property type="match status" value="1"/>
</dbReference>
<dbReference type="Gene3D" id="2.70.50.50">
    <property type="entry name" value="chitin-binding protein cbp21"/>
    <property type="match status" value="1"/>
</dbReference>
<dbReference type="GO" id="GO:0004553">
    <property type="term" value="F:hydrolase activity, hydrolyzing O-glycosyl compounds"/>
    <property type="evidence" value="ECO:0007669"/>
    <property type="project" value="InterPro"/>
</dbReference>
<feature type="domain" description="Chitin-binding type-3" evidence="4">
    <location>
        <begin position="261"/>
        <end position="308"/>
    </location>
</feature>
<proteinExistence type="predicted"/>
<keyword evidence="1" id="KW-0732">Signal</keyword>
<dbReference type="Proteomes" id="UP001139157">
    <property type="component" value="Unassembled WGS sequence"/>
</dbReference>
<dbReference type="GO" id="GO:0005576">
    <property type="term" value="C:extracellular region"/>
    <property type="evidence" value="ECO:0007669"/>
    <property type="project" value="InterPro"/>
</dbReference>
<feature type="region of interest" description="Disordered" evidence="3">
    <location>
        <begin position="210"/>
        <end position="265"/>
    </location>
</feature>
<evidence type="ECO:0000256" key="1">
    <source>
        <dbReference type="ARBA" id="ARBA00022729"/>
    </source>
</evidence>
<dbReference type="Gene3D" id="2.10.10.20">
    <property type="entry name" value="Carbohydrate-binding module superfamily 5/12"/>
    <property type="match status" value="1"/>
</dbReference>
<dbReference type="Pfam" id="PF03067">
    <property type="entry name" value="LPMO_10"/>
    <property type="match status" value="1"/>
</dbReference>
<evidence type="ECO:0000256" key="3">
    <source>
        <dbReference type="SAM" id="MobiDB-lite"/>
    </source>
</evidence>
<dbReference type="CDD" id="cd21177">
    <property type="entry name" value="LPMO_AA10"/>
    <property type="match status" value="1"/>
</dbReference>
<organism evidence="5 6">
    <name type="scientific">Nocardia pulmonis</name>
    <dbReference type="NCBI Taxonomy" id="2951408"/>
    <lineage>
        <taxon>Bacteria</taxon>
        <taxon>Bacillati</taxon>
        <taxon>Actinomycetota</taxon>
        <taxon>Actinomycetes</taxon>
        <taxon>Mycobacteriales</taxon>
        <taxon>Nocardiaceae</taxon>
        <taxon>Nocardia</taxon>
    </lineage>
</organism>
<dbReference type="CDD" id="cd12214">
    <property type="entry name" value="ChiA1_BD"/>
    <property type="match status" value="1"/>
</dbReference>
<comment type="caution">
    <text evidence="5">The sequence shown here is derived from an EMBL/GenBank/DDBJ whole genome shotgun (WGS) entry which is preliminary data.</text>
</comment>
<dbReference type="GO" id="GO:0005975">
    <property type="term" value="P:carbohydrate metabolic process"/>
    <property type="evidence" value="ECO:0007669"/>
    <property type="project" value="InterPro"/>
</dbReference>
<keyword evidence="6" id="KW-1185">Reference proteome</keyword>
<dbReference type="InterPro" id="IPR003610">
    <property type="entry name" value="CBM5/12"/>
</dbReference>
<dbReference type="PANTHER" id="PTHR34823">
    <property type="entry name" value="GLCNAC-BINDING PROTEIN A"/>
    <property type="match status" value="1"/>
</dbReference>
<dbReference type="SMART" id="SM00495">
    <property type="entry name" value="ChtBD3"/>
    <property type="match status" value="1"/>
</dbReference>
<dbReference type="RefSeq" id="WP_251909446.1">
    <property type="nucleotide sequence ID" value="NZ_JAMRXG010000001.1"/>
</dbReference>
<protein>
    <submittedName>
        <fullName evidence="5">Lytic polysaccharide monooxygenase</fullName>
    </submittedName>
</protein>
<dbReference type="AlphaFoldDB" id="A0A9X2IW92"/>
<dbReference type="SUPFAM" id="SSF51055">
    <property type="entry name" value="Carbohydrate binding domain"/>
    <property type="match status" value="1"/>
</dbReference>
<keyword evidence="5" id="KW-0560">Oxidoreductase</keyword>
<feature type="compositionally biased region" description="Pro residues" evidence="3">
    <location>
        <begin position="244"/>
        <end position="255"/>
    </location>
</feature>